<accession>K3X0L9</accession>
<dbReference type="AlphaFoldDB" id="K3X0L9"/>
<dbReference type="HOGENOM" id="CLU_1201927_0_0_1"/>
<dbReference type="VEuPathDB" id="FungiDB:PYU1_G010745"/>
<reference evidence="5" key="2">
    <citation type="submission" date="2010-04" db="EMBL/GenBank/DDBJ databases">
        <authorList>
            <person name="Buell R."/>
            <person name="Hamilton J."/>
            <person name="Hostetler J."/>
        </authorList>
    </citation>
    <scope>NUCLEOTIDE SEQUENCE [LARGE SCALE GENOMIC DNA]</scope>
    <source>
        <strain evidence="5">DAOM:BR144</strain>
    </source>
</reference>
<dbReference type="STRING" id="431595.K3X0L9"/>
<evidence type="ECO:0000256" key="1">
    <source>
        <dbReference type="ARBA" id="ARBA00022737"/>
    </source>
</evidence>
<dbReference type="InterPro" id="IPR002110">
    <property type="entry name" value="Ankyrin_rpt"/>
</dbReference>
<dbReference type="PROSITE" id="PS50297">
    <property type="entry name" value="ANK_REP_REGION"/>
    <property type="match status" value="1"/>
</dbReference>
<dbReference type="eggNOG" id="KOG4177">
    <property type="taxonomic scope" value="Eukaryota"/>
</dbReference>
<dbReference type="PANTHER" id="PTHR24198">
    <property type="entry name" value="ANKYRIN REPEAT AND PROTEIN KINASE DOMAIN-CONTAINING PROTEIN"/>
    <property type="match status" value="1"/>
</dbReference>
<evidence type="ECO:0000313" key="4">
    <source>
        <dbReference type="EnsemblProtists" id="PYU1_T010768"/>
    </source>
</evidence>
<name>K3X0L9_GLOUD</name>
<keyword evidence="2 3" id="KW-0040">ANK repeat</keyword>
<evidence type="ECO:0000313" key="5">
    <source>
        <dbReference type="Proteomes" id="UP000019132"/>
    </source>
</evidence>
<dbReference type="PANTHER" id="PTHR24198:SF165">
    <property type="entry name" value="ANKYRIN REPEAT-CONTAINING PROTEIN-RELATED"/>
    <property type="match status" value="1"/>
</dbReference>
<dbReference type="InterPro" id="IPR036770">
    <property type="entry name" value="Ankyrin_rpt-contain_sf"/>
</dbReference>
<dbReference type="Proteomes" id="UP000019132">
    <property type="component" value="Unassembled WGS sequence"/>
</dbReference>
<reference evidence="4" key="3">
    <citation type="submission" date="2015-02" db="UniProtKB">
        <authorList>
            <consortium name="EnsemblProtists"/>
        </authorList>
    </citation>
    <scope>IDENTIFICATION</scope>
    <source>
        <strain evidence="4">DAOM BR144</strain>
    </source>
</reference>
<dbReference type="InParanoid" id="K3X0L9"/>
<organism evidence="4 5">
    <name type="scientific">Globisporangium ultimum (strain ATCC 200006 / CBS 805.95 / DAOM BR144)</name>
    <name type="common">Pythium ultimum</name>
    <dbReference type="NCBI Taxonomy" id="431595"/>
    <lineage>
        <taxon>Eukaryota</taxon>
        <taxon>Sar</taxon>
        <taxon>Stramenopiles</taxon>
        <taxon>Oomycota</taxon>
        <taxon>Peronosporomycetes</taxon>
        <taxon>Pythiales</taxon>
        <taxon>Pythiaceae</taxon>
        <taxon>Globisporangium</taxon>
    </lineage>
</organism>
<protein>
    <recommendedName>
        <fullName evidence="6">Peptidase A2 domain-containing protein</fullName>
    </recommendedName>
</protein>
<evidence type="ECO:0000256" key="2">
    <source>
        <dbReference type="ARBA" id="ARBA00023043"/>
    </source>
</evidence>
<dbReference type="EMBL" id="GL376592">
    <property type="status" value="NOT_ANNOTATED_CDS"/>
    <property type="molecule type" value="Genomic_DNA"/>
</dbReference>
<dbReference type="Gene3D" id="1.25.40.20">
    <property type="entry name" value="Ankyrin repeat-containing domain"/>
    <property type="match status" value="2"/>
</dbReference>
<dbReference type="EnsemblProtists" id="PYU1_T010768">
    <property type="protein sequence ID" value="PYU1_T010768"/>
    <property type="gene ID" value="PYU1_G010745"/>
</dbReference>
<reference evidence="5" key="1">
    <citation type="journal article" date="2010" name="Genome Biol.">
        <title>Genome sequence of the necrotrophic plant pathogen Pythium ultimum reveals original pathogenicity mechanisms and effector repertoire.</title>
        <authorList>
            <person name="Levesque C.A."/>
            <person name="Brouwer H."/>
            <person name="Cano L."/>
            <person name="Hamilton J.P."/>
            <person name="Holt C."/>
            <person name="Huitema E."/>
            <person name="Raffaele S."/>
            <person name="Robideau G.P."/>
            <person name="Thines M."/>
            <person name="Win J."/>
            <person name="Zerillo M.M."/>
            <person name="Beakes G.W."/>
            <person name="Boore J.L."/>
            <person name="Busam D."/>
            <person name="Dumas B."/>
            <person name="Ferriera S."/>
            <person name="Fuerstenberg S.I."/>
            <person name="Gachon C.M."/>
            <person name="Gaulin E."/>
            <person name="Govers F."/>
            <person name="Grenville-Briggs L."/>
            <person name="Horner N."/>
            <person name="Hostetler J."/>
            <person name="Jiang R.H."/>
            <person name="Johnson J."/>
            <person name="Krajaejun T."/>
            <person name="Lin H."/>
            <person name="Meijer H.J."/>
            <person name="Moore B."/>
            <person name="Morris P."/>
            <person name="Phuntmart V."/>
            <person name="Puiu D."/>
            <person name="Shetty J."/>
            <person name="Stajich J.E."/>
            <person name="Tripathy S."/>
            <person name="Wawra S."/>
            <person name="van West P."/>
            <person name="Whitty B.R."/>
            <person name="Coutinho P.M."/>
            <person name="Henrissat B."/>
            <person name="Martin F."/>
            <person name="Thomas P.D."/>
            <person name="Tyler B.M."/>
            <person name="De Vries R.P."/>
            <person name="Kamoun S."/>
            <person name="Yandell M."/>
            <person name="Tisserat N."/>
            <person name="Buell C.R."/>
        </authorList>
    </citation>
    <scope>NUCLEOTIDE SEQUENCE</scope>
    <source>
        <strain evidence="5">DAOM:BR144</strain>
    </source>
</reference>
<proteinExistence type="predicted"/>
<evidence type="ECO:0008006" key="6">
    <source>
        <dbReference type="Google" id="ProtNLM"/>
    </source>
</evidence>
<keyword evidence="5" id="KW-1185">Reference proteome</keyword>
<keyword evidence="1" id="KW-0677">Repeat</keyword>
<dbReference type="SMART" id="SM00248">
    <property type="entry name" value="ANK"/>
    <property type="match status" value="3"/>
</dbReference>
<sequence length="231" mass="24967">MLISARSSVNTEMPRTNDETPLFFAIRSKSEDMVRLLLDSGANVGTLCTVRHGDTSFGINLELRKERKPLTPSRNSVLTFGPSQKVLGSAVPPGFVVSALTFALEVARSLACFGHLDFDLNCGSHSRKYSEWAHLNQICVLIAKKIGESTTTSGLITRNDIYLASALGYWDLVKLLLSHQVVLPSISSSPTMTALHYAAQAGQAAVVTSLVASVRNVVPSIIQHQRSSSIL</sequence>
<dbReference type="SUPFAM" id="SSF48403">
    <property type="entry name" value="Ankyrin repeat"/>
    <property type="match status" value="1"/>
</dbReference>
<evidence type="ECO:0000256" key="3">
    <source>
        <dbReference type="PROSITE-ProRule" id="PRU00023"/>
    </source>
</evidence>
<dbReference type="PROSITE" id="PS50088">
    <property type="entry name" value="ANK_REPEAT"/>
    <property type="match status" value="1"/>
</dbReference>
<dbReference type="Pfam" id="PF00023">
    <property type="entry name" value="Ank"/>
    <property type="match status" value="2"/>
</dbReference>
<feature type="repeat" description="ANK" evidence="3">
    <location>
        <begin position="17"/>
        <end position="49"/>
    </location>
</feature>